<protein>
    <recommendedName>
        <fullName evidence="8">Chitin-binding type-4 domain-containing protein</fullName>
    </recommendedName>
</protein>
<evidence type="ECO:0000256" key="3">
    <source>
        <dbReference type="ARBA" id="ARBA00023008"/>
    </source>
</evidence>
<sequence>MLSILSSLLFAPTVLSHGIITAPPSRAIGSAITTACGQTITNAIKADNTSYVEQLTKLATSDTKFNAATCNLYLCKGLQYADNSANVQTWKAGDVVPIKIWLRIPHEGIANVSIVSTKQNKQVGEPLKLWTKGYAPGKTEKDVPLEQREFSVTVPNGLESTCATAGDCVLQWWWLGTAAKQTYESCVDFKTAAASGYTQERAFKA</sequence>
<keyword evidence="2" id="KW-0479">Metal-binding</keyword>
<evidence type="ECO:0000256" key="6">
    <source>
        <dbReference type="ARBA" id="ARBA00034311"/>
    </source>
</evidence>
<dbReference type="InterPro" id="IPR052282">
    <property type="entry name" value="Starch-active_LPMO"/>
</dbReference>
<name>A0A6A5V218_9PLEO</name>
<keyword evidence="5" id="KW-0325">Glycoprotein</keyword>
<evidence type="ECO:0000313" key="10">
    <source>
        <dbReference type="Proteomes" id="UP000800036"/>
    </source>
</evidence>
<reference evidence="9" key="1">
    <citation type="journal article" date="2020" name="Stud. Mycol.">
        <title>101 Dothideomycetes genomes: a test case for predicting lifestyles and emergence of pathogens.</title>
        <authorList>
            <person name="Haridas S."/>
            <person name="Albert R."/>
            <person name="Binder M."/>
            <person name="Bloem J."/>
            <person name="Labutti K."/>
            <person name="Salamov A."/>
            <person name="Andreopoulos B."/>
            <person name="Baker S."/>
            <person name="Barry K."/>
            <person name="Bills G."/>
            <person name="Bluhm B."/>
            <person name="Cannon C."/>
            <person name="Castanera R."/>
            <person name="Culley D."/>
            <person name="Daum C."/>
            <person name="Ezra D."/>
            <person name="Gonzalez J."/>
            <person name="Henrissat B."/>
            <person name="Kuo A."/>
            <person name="Liang C."/>
            <person name="Lipzen A."/>
            <person name="Lutzoni F."/>
            <person name="Magnuson J."/>
            <person name="Mondo S."/>
            <person name="Nolan M."/>
            <person name="Ohm R."/>
            <person name="Pangilinan J."/>
            <person name="Park H.-J."/>
            <person name="Ramirez L."/>
            <person name="Alfaro M."/>
            <person name="Sun H."/>
            <person name="Tritt A."/>
            <person name="Yoshinaga Y."/>
            <person name="Zwiers L.-H."/>
            <person name="Turgeon B."/>
            <person name="Goodwin S."/>
            <person name="Spatafora J."/>
            <person name="Crous P."/>
            <person name="Grigoriev I."/>
        </authorList>
    </citation>
    <scope>NUCLEOTIDE SEQUENCE</scope>
    <source>
        <strain evidence="9">CBS 107.79</strain>
    </source>
</reference>
<dbReference type="GO" id="GO:0046872">
    <property type="term" value="F:metal ion binding"/>
    <property type="evidence" value="ECO:0007669"/>
    <property type="project" value="UniProtKB-KW"/>
</dbReference>
<gene>
    <name evidence="9" type="ORF">BU23DRAFT_472174</name>
</gene>
<evidence type="ECO:0000256" key="4">
    <source>
        <dbReference type="ARBA" id="ARBA00023157"/>
    </source>
</evidence>
<feature type="signal peptide" evidence="7">
    <location>
        <begin position="1"/>
        <end position="16"/>
    </location>
</feature>
<evidence type="ECO:0000256" key="2">
    <source>
        <dbReference type="ARBA" id="ARBA00022723"/>
    </source>
</evidence>
<dbReference type="OrthoDB" id="120613at2759"/>
<organism evidence="9 10">
    <name type="scientific">Bimuria novae-zelandiae CBS 107.79</name>
    <dbReference type="NCBI Taxonomy" id="1447943"/>
    <lineage>
        <taxon>Eukaryota</taxon>
        <taxon>Fungi</taxon>
        <taxon>Dikarya</taxon>
        <taxon>Ascomycota</taxon>
        <taxon>Pezizomycotina</taxon>
        <taxon>Dothideomycetes</taxon>
        <taxon>Pleosporomycetidae</taxon>
        <taxon>Pleosporales</taxon>
        <taxon>Massarineae</taxon>
        <taxon>Didymosphaeriaceae</taxon>
        <taxon>Bimuria</taxon>
    </lineage>
</organism>
<evidence type="ECO:0000256" key="7">
    <source>
        <dbReference type="SAM" id="SignalP"/>
    </source>
</evidence>
<keyword evidence="7" id="KW-0732">Signal</keyword>
<dbReference type="PANTHER" id="PTHR36575">
    <property type="entry name" value="BINDING PROTEIN, PUTATIVE (AFU_ORTHOLOGUE AFUA_1G14430)-RELATED"/>
    <property type="match status" value="1"/>
</dbReference>
<dbReference type="Proteomes" id="UP000800036">
    <property type="component" value="Unassembled WGS sequence"/>
</dbReference>
<comment type="cofactor">
    <cofactor evidence="1">
        <name>Cu(2+)</name>
        <dbReference type="ChEBI" id="CHEBI:29036"/>
    </cofactor>
</comment>
<evidence type="ECO:0000259" key="8">
    <source>
        <dbReference type="Pfam" id="PF03067"/>
    </source>
</evidence>
<dbReference type="PANTHER" id="PTHR36575:SF2">
    <property type="entry name" value="CHITIN-BINDING TYPE-4 DOMAIN-CONTAINING PROTEIN-RELATED"/>
    <property type="match status" value="1"/>
</dbReference>
<dbReference type="EMBL" id="ML976696">
    <property type="protein sequence ID" value="KAF1971054.1"/>
    <property type="molecule type" value="Genomic_DNA"/>
</dbReference>
<keyword evidence="10" id="KW-1185">Reference proteome</keyword>
<feature type="domain" description="Chitin-binding type-4" evidence="8">
    <location>
        <begin position="17"/>
        <end position="189"/>
    </location>
</feature>
<dbReference type="Pfam" id="PF03067">
    <property type="entry name" value="LPMO_10"/>
    <property type="match status" value="1"/>
</dbReference>
<feature type="chain" id="PRO_5025647600" description="Chitin-binding type-4 domain-containing protein" evidence="7">
    <location>
        <begin position="17"/>
        <end position="205"/>
    </location>
</feature>
<comment type="similarity">
    <text evidence="6">Belongs to the polysaccharide monooxygenase AA13 family.</text>
</comment>
<dbReference type="AlphaFoldDB" id="A0A6A5V218"/>
<proteinExistence type="inferred from homology"/>
<evidence type="ECO:0000256" key="1">
    <source>
        <dbReference type="ARBA" id="ARBA00001973"/>
    </source>
</evidence>
<evidence type="ECO:0000313" key="9">
    <source>
        <dbReference type="EMBL" id="KAF1971054.1"/>
    </source>
</evidence>
<accession>A0A6A5V218</accession>
<keyword evidence="4" id="KW-1015">Disulfide bond</keyword>
<keyword evidence="3" id="KW-0186">Copper</keyword>
<dbReference type="InterPro" id="IPR004302">
    <property type="entry name" value="Cellulose/chitin-bd_N"/>
</dbReference>
<evidence type="ECO:0000256" key="5">
    <source>
        <dbReference type="ARBA" id="ARBA00023180"/>
    </source>
</evidence>
<dbReference type="Gene3D" id="2.70.50.70">
    <property type="match status" value="1"/>
</dbReference>